<dbReference type="SUPFAM" id="SSF48452">
    <property type="entry name" value="TPR-like"/>
    <property type="match status" value="3"/>
</dbReference>
<dbReference type="KEGG" id="psco:LY89DRAFT_678299"/>
<gene>
    <name evidence="2" type="ORF">LY89DRAFT_678299</name>
</gene>
<dbReference type="Pfam" id="PF13374">
    <property type="entry name" value="TPR_10"/>
    <property type="match status" value="2"/>
</dbReference>
<dbReference type="SMART" id="SM00028">
    <property type="entry name" value="TPR"/>
    <property type="match status" value="7"/>
</dbReference>
<dbReference type="STRING" id="149040.A0A132B3N6"/>
<dbReference type="PANTHER" id="PTHR46082:SF6">
    <property type="entry name" value="AAA+ ATPASE DOMAIN-CONTAINING PROTEIN-RELATED"/>
    <property type="match status" value="1"/>
</dbReference>
<dbReference type="PRINTS" id="PR00381">
    <property type="entry name" value="KINESINLIGHT"/>
</dbReference>
<dbReference type="InterPro" id="IPR053137">
    <property type="entry name" value="NLR-like"/>
</dbReference>
<dbReference type="InterPro" id="IPR011990">
    <property type="entry name" value="TPR-like_helical_dom_sf"/>
</dbReference>
<keyword evidence="3" id="KW-1185">Reference proteome</keyword>
<protein>
    <submittedName>
        <fullName evidence="2">Kinesin light chain 1</fullName>
    </submittedName>
</protein>
<dbReference type="OrthoDB" id="5986190at2759"/>
<dbReference type="Gene3D" id="3.40.50.300">
    <property type="entry name" value="P-loop containing nucleotide triphosphate hydrolases"/>
    <property type="match status" value="1"/>
</dbReference>
<dbReference type="InterPro" id="IPR019734">
    <property type="entry name" value="TPR_rpt"/>
</dbReference>
<organism evidence="2 3">
    <name type="scientific">Mollisia scopiformis</name>
    <name type="common">Conifer needle endophyte fungus</name>
    <name type="synonym">Phialocephala scopiformis</name>
    <dbReference type="NCBI Taxonomy" id="149040"/>
    <lineage>
        <taxon>Eukaryota</taxon>
        <taxon>Fungi</taxon>
        <taxon>Dikarya</taxon>
        <taxon>Ascomycota</taxon>
        <taxon>Pezizomycotina</taxon>
        <taxon>Leotiomycetes</taxon>
        <taxon>Helotiales</taxon>
        <taxon>Mollisiaceae</taxon>
        <taxon>Mollisia</taxon>
    </lineage>
</organism>
<sequence length="983" mass="112231">MRLLRNKPGGGFELSNFNTDDTPPYAILSHTWSEGEEVTYDELVAGEGKNKAGYAKLRFCSERATKDDVSYFWVDTCCIDKRDNTELGTALNSMFRWYQRATKCYVYLSDVHVLDEVIDAQAFRITWEDAFRRSRWFTRGWTLQELLAPANVEFFSANGKQLGSKITLEQEIHEITQIPIKALRKYNLREFRVDERMSWVVRRRTTVEEDRAYCLLGIFGIFLPLIYGEGEEHAFRRLRKEIQGQADSSDSLTAARAQKVSVSSQLPFPRNEFFVGREQYLRTLEERLCPSLKHRRISIYGLGGGGKTAVALELAYRMIAKHSPFLVLWVPAISRETFEIAYREIGTLLCIPGITDNNADVKQLVKNKLDSGDFGDWLMVIDNADDPSILLDNTNDDPRPGRLYDYLPRSDRGSILFTTRGRKAAERLTQNSVLELGDITKAEAKQLMARRIIKGTLLDDQSATNELLELLTYLPLAIVQAVAFINSNQVLISDYVSLFKQVDTEVEIFSERFEDPSRYRETESTIARTWQISFDQILKQDQLAADYLSFIACIDRINIPQSLLPVEGTPVQRLKALGTLTGYAFIAERQQDSQQVEGERLFDVHRLVQKATVWWLKEHNDWTAWTETAYDRLEELVPYGGHEGRSKWISYLPHAIHIADLRSTLSETERASLLDRIGRCQVTLGQYAVAEETHRRVLSLRRENIGNEDVSTLISMNEVGVALDNQGKYEEAEVMHKQTLALKDKVLSKEHPFTLISMNNLAGVLGSQGKYEEAEVMHRQTLALKEKVLSKEHPDTLASMNNLAGVLRSQGKYEEAEVMYRQTLALSKKVLSKEHPETLTSMNNLALVLDNQGKYEEAEAMHRQTLALREKLLSKEHPDTLISMNNLALVLGSQGKYEEAEVMYRQTLALSKKVLSKEHPDTLTSVYGLAHLLAQQDLYDEATTLYQRACDGYSVVLGDDHPTTRACQRHYLEMLQRKEQNEL</sequence>
<dbReference type="AlphaFoldDB" id="A0A132B3N6"/>
<evidence type="ECO:0000313" key="3">
    <source>
        <dbReference type="Proteomes" id="UP000070700"/>
    </source>
</evidence>
<dbReference type="Proteomes" id="UP000070700">
    <property type="component" value="Unassembled WGS sequence"/>
</dbReference>
<dbReference type="InterPro" id="IPR010730">
    <property type="entry name" value="HET"/>
</dbReference>
<dbReference type="Pfam" id="PF06985">
    <property type="entry name" value="HET"/>
    <property type="match status" value="1"/>
</dbReference>
<dbReference type="EMBL" id="KQ947442">
    <property type="protein sequence ID" value="KUJ07018.1"/>
    <property type="molecule type" value="Genomic_DNA"/>
</dbReference>
<dbReference type="RefSeq" id="XP_018061373.1">
    <property type="nucleotide sequence ID" value="XM_018213734.1"/>
</dbReference>
<accession>A0A132B3N6</accession>
<dbReference type="PANTHER" id="PTHR46082">
    <property type="entry name" value="ATP/GTP-BINDING PROTEIN-RELATED"/>
    <property type="match status" value="1"/>
</dbReference>
<reference evidence="2 3" key="1">
    <citation type="submission" date="2015-10" db="EMBL/GenBank/DDBJ databases">
        <title>Full genome of DAOMC 229536 Phialocephala scopiformis, a fungal endophyte of spruce producing the potent anti-insectan compound rugulosin.</title>
        <authorList>
            <consortium name="DOE Joint Genome Institute"/>
            <person name="Walker A.K."/>
            <person name="Frasz S.L."/>
            <person name="Seifert K.A."/>
            <person name="Miller J.D."/>
            <person name="Mondo S.J."/>
            <person name="Labutti K."/>
            <person name="Lipzen A."/>
            <person name="Dockter R."/>
            <person name="Kennedy M."/>
            <person name="Grigoriev I.V."/>
            <person name="Spatafora J.W."/>
        </authorList>
    </citation>
    <scope>NUCLEOTIDE SEQUENCE [LARGE SCALE GENOMIC DNA]</scope>
    <source>
        <strain evidence="2 3">CBS 120377</strain>
    </source>
</reference>
<dbReference type="InterPro" id="IPR027417">
    <property type="entry name" value="P-loop_NTPase"/>
</dbReference>
<evidence type="ECO:0000313" key="2">
    <source>
        <dbReference type="EMBL" id="KUJ07018.1"/>
    </source>
</evidence>
<evidence type="ECO:0000259" key="1">
    <source>
        <dbReference type="Pfam" id="PF06985"/>
    </source>
</evidence>
<proteinExistence type="predicted"/>
<dbReference type="InParanoid" id="A0A132B3N6"/>
<dbReference type="SUPFAM" id="SSF52540">
    <property type="entry name" value="P-loop containing nucleoside triphosphate hydrolases"/>
    <property type="match status" value="1"/>
</dbReference>
<dbReference type="Pfam" id="PF13424">
    <property type="entry name" value="TPR_12"/>
    <property type="match status" value="2"/>
</dbReference>
<name>A0A132B3N6_MOLSC</name>
<dbReference type="GeneID" id="28823460"/>
<feature type="domain" description="Heterokaryon incompatibility" evidence="1">
    <location>
        <begin position="25"/>
        <end position="112"/>
    </location>
</feature>
<dbReference type="Gene3D" id="1.25.40.10">
    <property type="entry name" value="Tetratricopeptide repeat domain"/>
    <property type="match status" value="2"/>
</dbReference>
<dbReference type="NCBIfam" id="NF040586">
    <property type="entry name" value="FxSxx_TPR"/>
    <property type="match status" value="1"/>
</dbReference>